<dbReference type="InterPro" id="IPR011234">
    <property type="entry name" value="Fumarylacetoacetase-like_C"/>
</dbReference>
<evidence type="ECO:0000256" key="1">
    <source>
        <dbReference type="ARBA" id="ARBA00023239"/>
    </source>
</evidence>
<feature type="domain" description="Fumarylacetoacetase-like C-terminal" evidence="2">
    <location>
        <begin position="87"/>
        <end position="258"/>
    </location>
</feature>
<gene>
    <name evidence="3" type="ORF">GB882_16120</name>
</gene>
<sequence>MDDRTRAAAAQALLDAYAGTPVPPLTETYPGMGVEDAYAVQHLQLEHWRAAGRVVRGHKVGLTARVMQRQLGVDQPDYGQLLDTMILGDGAALDPRAFLQPKAEPEIAFVLGRDLRGPGVTVVDAVRAVDHVLPALEIIDSRIADWRIGLADTIADNASSGAVVLGARPVRLADLDLRLTGCVLTVDGEIAATGAGGAVLGSPINALVWLANTVGPRGVTLEAGQVVIPGSLTAAQPIRPGGVVSAAFGGGLGTVTTRMEAVA</sequence>
<comment type="caution">
    <text evidence="3">The sequence shown here is derived from an EMBL/GenBank/DDBJ whole genome shotgun (WGS) entry which is preliminary data.</text>
</comment>
<dbReference type="AlphaFoldDB" id="A0A7J9UZY0"/>
<evidence type="ECO:0000313" key="3">
    <source>
        <dbReference type="EMBL" id="MPV90199.1"/>
    </source>
</evidence>
<name>A0A7J9UZY0_9MICO</name>
<reference evidence="3 4" key="1">
    <citation type="submission" date="2019-10" db="EMBL/GenBank/DDBJ databases">
        <title>Georgenia wutianyii sp. nov. and Georgenia yuyongxinii sp. nov. isolated from plateau pika (Ochotona curzoniae) in the Qinghai-Tibet plateau of China.</title>
        <authorList>
            <person name="Tian Z."/>
        </authorList>
    </citation>
    <scope>NUCLEOTIDE SEQUENCE [LARGE SCALE GENOMIC DNA]</scope>
    <source>
        <strain evidence="3 4">JCM 15130</strain>
    </source>
</reference>
<dbReference type="RefSeq" id="WP_152232989.1">
    <property type="nucleotide sequence ID" value="NZ_BAAAOT010000025.1"/>
</dbReference>
<dbReference type="InterPro" id="IPR036663">
    <property type="entry name" value="Fumarylacetoacetase_C_sf"/>
</dbReference>
<dbReference type="OrthoDB" id="9792137at2"/>
<keyword evidence="4" id="KW-1185">Reference proteome</keyword>
<dbReference type="PANTHER" id="PTHR30143:SF0">
    <property type="entry name" value="2-KETO-4-PENTENOATE HYDRATASE"/>
    <property type="match status" value="1"/>
</dbReference>
<dbReference type="GO" id="GO:0005737">
    <property type="term" value="C:cytoplasm"/>
    <property type="evidence" value="ECO:0007669"/>
    <property type="project" value="TreeGrafter"/>
</dbReference>
<organism evidence="3 4">
    <name type="scientific">Georgenia ruanii</name>
    <dbReference type="NCBI Taxonomy" id="348442"/>
    <lineage>
        <taxon>Bacteria</taxon>
        <taxon>Bacillati</taxon>
        <taxon>Actinomycetota</taxon>
        <taxon>Actinomycetes</taxon>
        <taxon>Micrococcales</taxon>
        <taxon>Bogoriellaceae</taxon>
        <taxon>Georgenia</taxon>
    </lineage>
</organism>
<dbReference type="InterPro" id="IPR050772">
    <property type="entry name" value="Hydratase-Decarb/MhpD_sf"/>
</dbReference>
<accession>A0A7J9UZY0</accession>
<dbReference type="PANTHER" id="PTHR30143">
    <property type="entry name" value="ACID HYDRATASE"/>
    <property type="match status" value="1"/>
</dbReference>
<dbReference type="EMBL" id="WHPD01003472">
    <property type="protein sequence ID" value="MPV90199.1"/>
    <property type="molecule type" value="Genomic_DNA"/>
</dbReference>
<dbReference type="Proteomes" id="UP000429644">
    <property type="component" value="Unassembled WGS sequence"/>
</dbReference>
<evidence type="ECO:0000259" key="2">
    <source>
        <dbReference type="Pfam" id="PF01557"/>
    </source>
</evidence>
<dbReference type="Pfam" id="PF01557">
    <property type="entry name" value="FAA_hydrolase"/>
    <property type="match status" value="1"/>
</dbReference>
<protein>
    <submittedName>
        <fullName evidence="3">2-keto-4-pentenoate hydratase</fullName>
    </submittedName>
</protein>
<dbReference type="SUPFAM" id="SSF56529">
    <property type="entry name" value="FAH"/>
    <property type="match status" value="1"/>
</dbReference>
<keyword evidence="1" id="KW-0456">Lyase</keyword>
<dbReference type="Gene3D" id="3.90.850.10">
    <property type="entry name" value="Fumarylacetoacetase-like, C-terminal domain"/>
    <property type="match status" value="1"/>
</dbReference>
<proteinExistence type="predicted"/>
<dbReference type="GO" id="GO:0008684">
    <property type="term" value="F:2-oxopent-4-enoate hydratase activity"/>
    <property type="evidence" value="ECO:0007669"/>
    <property type="project" value="TreeGrafter"/>
</dbReference>
<evidence type="ECO:0000313" key="4">
    <source>
        <dbReference type="Proteomes" id="UP000429644"/>
    </source>
</evidence>